<dbReference type="InterPro" id="IPR052044">
    <property type="entry name" value="PKS_Associated_Protein"/>
</dbReference>
<keyword evidence="3" id="KW-1185">Reference proteome</keyword>
<dbReference type="PANTHER" id="PTHR36114">
    <property type="entry name" value="16.7 KDA PROTEIN IN WHIE LOCUS"/>
    <property type="match status" value="1"/>
</dbReference>
<sequence>MSAVNLTSLFSGCTAPWQPVLAARYNGLEVMVGKGEGSYPWHKHEHTDDLFLVLKGRLVLEMRDQQVALEAGDLYVIPRGVEHRPVVAEGEEAYFLLMEPPLTAEQGTTAV</sequence>
<dbReference type="CDD" id="cd02226">
    <property type="entry name" value="cupin_YdbB-like"/>
    <property type="match status" value="1"/>
</dbReference>
<reference evidence="2 3" key="1">
    <citation type="submission" date="2020-04" db="EMBL/GenBank/DDBJ databases">
        <title>Draft genome of Leeia sp. IMCC25680.</title>
        <authorList>
            <person name="Song J."/>
            <person name="Cho J.-C."/>
        </authorList>
    </citation>
    <scope>NUCLEOTIDE SEQUENCE [LARGE SCALE GENOMIC DNA]</scope>
    <source>
        <strain evidence="2 3">IMCC25680</strain>
    </source>
</reference>
<dbReference type="InterPro" id="IPR014710">
    <property type="entry name" value="RmlC-like_jellyroll"/>
</dbReference>
<gene>
    <name evidence="2" type="ORF">HF682_05305</name>
</gene>
<name>A0A847RXX0_9NEIS</name>
<dbReference type="Gene3D" id="2.60.120.10">
    <property type="entry name" value="Jelly Rolls"/>
    <property type="match status" value="1"/>
</dbReference>
<dbReference type="RefSeq" id="WP_168876180.1">
    <property type="nucleotide sequence ID" value="NZ_JABAIM010000001.1"/>
</dbReference>
<evidence type="ECO:0000259" key="1">
    <source>
        <dbReference type="Pfam" id="PF07883"/>
    </source>
</evidence>
<comment type="caution">
    <text evidence="2">The sequence shown here is derived from an EMBL/GenBank/DDBJ whole genome shotgun (WGS) entry which is preliminary data.</text>
</comment>
<dbReference type="SUPFAM" id="SSF51182">
    <property type="entry name" value="RmlC-like cupins"/>
    <property type="match status" value="1"/>
</dbReference>
<dbReference type="Proteomes" id="UP000587991">
    <property type="component" value="Unassembled WGS sequence"/>
</dbReference>
<dbReference type="EMBL" id="JABAIM010000001">
    <property type="protein sequence ID" value="NLR74571.1"/>
    <property type="molecule type" value="Genomic_DNA"/>
</dbReference>
<feature type="domain" description="Cupin type-2" evidence="1">
    <location>
        <begin position="30"/>
        <end position="97"/>
    </location>
</feature>
<protein>
    <submittedName>
        <fullName evidence="2">Cupin domain-containing protein</fullName>
    </submittedName>
</protein>
<dbReference type="PANTHER" id="PTHR36114:SF1">
    <property type="entry name" value="16.7 KDA PROTEIN IN WHIE LOCUS"/>
    <property type="match status" value="1"/>
</dbReference>
<dbReference type="InterPro" id="IPR013096">
    <property type="entry name" value="Cupin_2"/>
</dbReference>
<dbReference type="InterPro" id="IPR011051">
    <property type="entry name" value="RmlC_Cupin_sf"/>
</dbReference>
<dbReference type="Pfam" id="PF07883">
    <property type="entry name" value="Cupin_2"/>
    <property type="match status" value="1"/>
</dbReference>
<accession>A0A847RXX0</accession>
<dbReference type="AlphaFoldDB" id="A0A847RXX0"/>
<proteinExistence type="predicted"/>
<evidence type="ECO:0000313" key="3">
    <source>
        <dbReference type="Proteomes" id="UP000587991"/>
    </source>
</evidence>
<evidence type="ECO:0000313" key="2">
    <source>
        <dbReference type="EMBL" id="NLR74571.1"/>
    </source>
</evidence>
<organism evidence="2 3">
    <name type="scientific">Leeia aquatica</name>
    <dbReference type="NCBI Taxonomy" id="2725557"/>
    <lineage>
        <taxon>Bacteria</taxon>
        <taxon>Pseudomonadati</taxon>
        <taxon>Pseudomonadota</taxon>
        <taxon>Betaproteobacteria</taxon>
        <taxon>Neisseriales</taxon>
        <taxon>Leeiaceae</taxon>
        <taxon>Leeia</taxon>
    </lineage>
</organism>